<keyword evidence="4" id="KW-0819">tRNA processing</keyword>
<evidence type="ECO:0000256" key="5">
    <source>
        <dbReference type="ARBA" id="ARBA00022857"/>
    </source>
</evidence>
<comment type="catalytic activity">
    <reaction evidence="11">
        <text>5,6-dihydrouridine(16) in tRNA + NADP(+) = uridine(16) in tRNA + NADPH + H(+)</text>
        <dbReference type="Rhea" id="RHEA:53376"/>
        <dbReference type="Rhea" id="RHEA-COMP:13543"/>
        <dbReference type="Rhea" id="RHEA-COMP:13544"/>
        <dbReference type="ChEBI" id="CHEBI:15378"/>
        <dbReference type="ChEBI" id="CHEBI:57783"/>
        <dbReference type="ChEBI" id="CHEBI:58349"/>
        <dbReference type="ChEBI" id="CHEBI:65315"/>
        <dbReference type="ChEBI" id="CHEBI:74443"/>
        <dbReference type="EC" id="1.3.1.88"/>
    </reaction>
    <physiologicalReaction direction="right-to-left" evidence="11">
        <dbReference type="Rhea" id="RHEA:53378"/>
    </physiologicalReaction>
</comment>
<proteinExistence type="inferred from homology"/>
<comment type="catalytic activity">
    <reaction evidence="12">
        <text>5,6-dihydrouridine(16) in tRNA + NAD(+) = uridine(16) in tRNA + NADH + H(+)</text>
        <dbReference type="Rhea" id="RHEA:53380"/>
        <dbReference type="Rhea" id="RHEA-COMP:13543"/>
        <dbReference type="Rhea" id="RHEA-COMP:13544"/>
        <dbReference type="ChEBI" id="CHEBI:15378"/>
        <dbReference type="ChEBI" id="CHEBI:57540"/>
        <dbReference type="ChEBI" id="CHEBI:57945"/>
        <dbReference type="ChEBI" id="CHEBI:65315"/>
        <dbReference type="ChEBI" id="CHEBI:74443"/>
        <dbReference type="EC" id="1.3.1.88"/>
    </reaction>
    <physiologicalReaction direction="right-to-left" evidence="12">
        <dbReference type="Rhea" id="RHEA:53382"/>
    </physiologicalReaction>
</comment>
<evidence type="ECO:0000313" key="15">
    <source>
        <dbReference type="EMBL" id="KAK6587776.1"/>
    </source>
</evidence>
<comment type="caution">
    <text evidence="15">The sequence shown here is derived from an EMBL/GenBank/DDBJ whole genome shotgun (WGS) entry which is preliminary data.</text>
</comment>
<evidence type="ECO:0000256" key="1">
    <source>
        <dbReference type="ARBA" id="ARBA00001917"/>
    </source>
</evidence>
<gene>
    <name evidence="15" type="ORF">RS030_81463</name>
</gene>
<comment type="catalytic activity">
    <reaction evidence="10">
        <text>5,6-dihydrouridine(17) in tRNA + NAD(+) = uridine(17) in tRNA + NADH + H(+)</text>
        <dbReference type="Rhea" id="RHEA:53372"/>
        <dbReference type="Rhea" id="RHEA-COMP:13541"/>
        <dbReference type="Rhea" id="RHEA-COMP:13542"/>
        <dbReference type="ChEBI" id="CHEBI:15378"/>
        <dbReference type="ChEBI" id="CHEBI:57540"/>
        <dbReference type="ChEBI" id="CHEBI:57945"/>
        <dbReference type="ChEBI" id="CHEBI:65315"/>
        <dbReference type="ChEBI" id="CHEBI:74443"/>
        <dbReference type="EC" id="1.3.1.88"/>
    </reaction>
    <physiologicalReaction direction="right-to-left" evidence="10">
        <dbReference type="Rhea" id="RHEA:53374"/>
    </physiologicalReaction>
</comment>
<keyword evidence="16" id="KW-1185">Reference proteome</keyword>
<keyword evidence="2" id="KW-0285">Flavoprotein</keyword>
<dbReference type="AlphaFoldDB" id="A0AAV9XZ98"/>
<dbReference type="GO" id="GO:0050660">
    <property type="term" value="F:flavin adenine dinucleotide binding"/>
    <property type="evidence" value="ECO:0007669"/>
    <property type="project" value="InterPro"/>
</dbReference>
<evidence type="ECO:0000256" key="3">
    <source>
        <dbReference type="ARBA" id="ARBA00022643"/>
    </source>
</evidence>
<comment type="similarity">
    <text evidence="8">Belongs to the Dus family. Dus1 subfamily.</text>
</comment>
<keyword evidence="5" id="KW-0521">NADP</keyword>
<organism evidence="15 16">
    <name type="scientific">Cryptosporidium xiaoi</name>
    <dbReference type="NCBI Taxonomy" id="659607"/>
    <lineage>
        <taxon>Eukaryota</taxon>
        <taxon>Sar</taxon>
        <taxon>Alveolata</taxon>
        <taxon>Apicomplexa</taxon>
        <taxon>Conoidasida</taxon>
        <taxon>Coccidia</taxon>
        <taxon>Eucoccidiorida</taxon>
        <taxon>Eimeriorina</taxon>
        <taxon>Cryptosporidiidae</taxon>
        <taxon>Cryptosporidium</taxon>
    </lineage>
</organism>
<keyword evidence="7" id="KW-0520">NAD</keyword>
<evidence type="ECO:0000256" key="8">
    <source>
        <dbReference type="ARBA" id="ARBA00038313"/>
    </source>
</evidence>
<evidence type="ECO:0000256" key="9">
    <source>
        <dbReference type="ARBA" id="ARBA00038890"/>
    </source>
</evidence>
<evidence type="ECO:0000256" key="13">
    <source>
        <dbReference type="ARBA" id="ARBA00049467"/>
    </source>
</evidence>
<evidence type="ECO:0000256" key="2">
    <source>
        <dbReference type="ARBA" id="ARBA00022630"/>
    </source>
</evidence>
<keyword evidence="3" id="KW-0288">FMN</keyword>
<evidence type="ECO:0000256" key="11">
    <source>
        <dbReference type="ARBA" id="ARBA00047652"/>
    </source>
</evidence>
<dbReference type="GO" id="GO:0017150">
    <property type="term" value="F:tRNA dihydrouridine synthase activity"/>
    <property type="evidence" value="ECO:0007669"/>
    <property type="project" value="InterPro"/>
</dbReference>
<protein>
    <recommendedName>
        <fullName evidence="9">tRNA-dihydrouridine(16/17) synthase [NAD(P)(+)]</fullName>
        <ecNumber evidence="9">1.3.1.88</ecNumber>
    </recommendedName>
</protein>
<dbReference type="EMBL" id="JAWDEY010000036">
    <property type="protein sequence ID" value="KAK6587776.1"/>
    <property type="molecule type" value="Genomic_DNA"/>
</dbReference>
<dbReference type="SUPFAM" id="SSF51395">
    <property type="entry name" value="FMN-linked oxidoreductases"/>
    <property type="match status" value="1"/>
</dbReference>
<dbReference type="PANTHER" id="PTHR11082">
    <property type="entry name" value="TRNA-DIHYDROURIDINE SYNTHASE"/>
    <property type="match status" value="1"/>
</dbReference>
<feature type="domain" description="DUS-like FMN-binding" evidence="14">
    <location>
        <begin position="21"/>
        <end position="314"/>
    </location>
</feature>
<dbReference type="InterPro" id="IPR035587">
    <property type="entry name" value="DUS-like_FMN-bd"/>
</dbReference>
<evidence type="ECO:0000256" key="6">
    <source>
        <dbReference type="ARBA" id="ARBA00023002"/>
    </source>
</evidence>
<evidence type="ECO:0000256" key="12">
    <source>
        <dbReference type="ARBA" id="ARBA00048934"/>
    </source>
</evidence>
<comment type="cofactor">
    <cofactor evidence="1">
        <name>FMN</name>
        <dbReference type="ChEBI" id="CHEBI:58210"/>
    </cofactor>
</comment>
<evidence type="ECO:0000256" key="7">
    <source>
        <dbReference type="ARBA" id="ARBA00023027"/>
    </source>
</evidence>
<dbReference type="Pfam" id="PF01207">
    <property type="entry name" value="Dus"/>
    <property type="match status" value="1"/>
</dbReference>
<dbReference type="PANTHER" id="PTHR11082:SF5">
    <property type="entry name" value="TRNA-DIHYDROURIDINE(16_17) SYNTHASE [NAD(P)(+)]-LIKE"/>
    <property type="match status" value="1"/>
</dbReference>
<comment type="catalytic activity">
    <reaction evidence="13">
        <text>5,6-dihydrouridine(17) in tRNA + NADP(+) = uridine(17) in tRNA + NADPH + H(+)</text>
        <dbReference type="Rhea" id="RHEA:53368"/>
        <dbReference type="Rhea" id="RHEA-COMP:13541"/>
        <dbReference type="Rhea" id="RHEA-COMP:13542"/>
        <dbReference type="ChEBI" id="CHEBI:15378"/>
        <dbReference type="ChEBI" id="CHEBI:57783"/>
        <dbReference type="ChEBI" id="CHEBI:58349"/>
        <dbReference type="ChEBI" id="CHEBI:65315"/>
        <dbReference type="ChEBI" id="CHEBI:74443"/>
        <dbReference type="EC" id="1.3.1.88"/>
    </reaction>
    <physiologicalReaction direction="right-to-left" evidence="13">
        <dbReference type="Rhea" id="RHEA:53370"/>
    </physiologicalReaction>
</comment>
<evidence type="ECO:0000256" key="10">
    <source>
        <dbReference type="ARBA" id="ARBA00047287"/>
    </source>
</evidence>
<dbReference type="InterPro" id="IPR018517">
    <property type="entry name" value="tRNA_hU_synthase_CS"/>
</dbReference>
<dbReference type="Proteomes" id="UP001311799">
    <property type="component" value="Unassembled WGS sequence"/>
</dbReference>
<dbReference type="InterPro" id="IPR013785">
    <property type="entry name" value="Aldolase_TIM"/>
</dbReference>
<accession>A0AAV9XZ98</accession>
<dbReference type="Gene3D" id="3.20.20.70">
    <property type="entry name" value="Aldolase class I"/>
    <property type="match status" value="1"/>
</dbReference>
<evidence type="ECO:0000259" key="14">
    <source>
        <dbReference type="Pfam" id="PF01207"/>
    </source>
</evidence>
<sequence length="408" mass="46994">MIVGDPWKYWRDVLGSPRTVLAPMVDGSELAFRLLCKKYGCDLGYTPMYHSGLFSTQKHYRELNFQTCVEDEPLIVQFCGNNPTSILDSFILIQDKVKGVDVNFGCPQNIAKRGNYGSYLLSNPDLMEQIISNLVNSADVECIVSCKIRLLDKNDLQKTVNLIKRLESVGLGIITVHGRTKENKGVLTDKCDWESLRILKERSTIPFIANGGISTYDDITRCFEYTKADAIMVAESILENPWLFQGYKHPNQIKNKPSQFDIAYEYLNICSKYPPPNHGIIRTHLYRIFHTIFTLPGADVYREQINNSTNLQDFYLFLNSLKSLYYDEFKRNVIKDYKGNIPELGFWYIRHRIDKLQHSVTKELISIYNYCNCNLPPVLKFNETDMTNVINSNNINEDSTCEISNLFT</sequence>
<keyword evidence="6" id="KW-0560">Oxidoreductase</keyword>
<dbReference type="PROSITE" id="PS01136">
    <property type="entry name" value="UPF0034"/>
    <property type="match status" value="1"/>
</dbReference>
<dbReference type="CDD" id="cd02801">
    <property type="entry name" value="DUS_like_FMN"/>
    <property type="match status" value="1"/>
</dbReference>
<reference evidence="15 16" key="1">
    <citation type="submission" date="2023-10" db="EMBL/GenBank/DDBJ databases">
        <title>Comparative genomics analysis reveals potential genetic determinants of host preference in Cryptosporidium xiaoi.</title>
        <authorList>
            <person name="Xiao L."/>
            <person name="Li J."/>
        </authorList>
    </citation>
    <scope>NUCLEOTIDE SEQUENCE [LARGE SCALE GENOMIC DNA]</scope>
    <source>
        <strain evidence="15 16">52996</strain>
    </source>
</reference>
<evidence type="ECO:0000313" key="16">
    <source>
        <dbReference type="Proteomes" id="UP001311799"/>
    </source>
</evidence>
<name>A0AAV9XZ98_9CRYT</name>
<evidence type="ECO:0000256" key="4">
    <source>
        <dbReference type="ARBA" id="ARBA00022694"/>
    </source>
</evidence>
<dbReference type="EC" id="1.3.1.88" evidence="9"/>